<keyword evidence="2" id="KW-1185">Reference proteome</keyword>
<dbReference type="EMBL" id="FUYA01000001">
    <property type="protein sequence ID" value="SKA65123.1"/>
    <property type="molecule type" value="Genomic_DNA"/>
</dbReference>
<evidence type="ECO:0000313" key="1">
    <source>
        <dbReference type="EMBL" id="SKA65123.1"/>
    </source>
</evidence>
<name>A0A1T4VJM5_9BACT</name>
<accession>A0A1T4VJM5</accession>
<dbReference type="Proteomes" id="UP000189733">
    <property type="component" value="Unassembled WGS sequence"/>
</dbReference>
<protein>
    <submittedName>
        <fullName evidence="1">Uncharacterized protein</fullName>
    </submittedName>
</protein>
<dbReference type="STRING" id="1121442.SAMN02745702_00473"/>
<dbReference type="AlphaFoldDB" id="A0A1T4VJM5"/>
<sequence length="67" mass="7715">MSKPYITEDDVLVIPTDCEPEYRWWAGGQSIAKTLIELGASEHCWKLYSHEDYPEELQEGASRPDQT</sequence>
<dbReference type="RefSeq" id="WP_078683779.1">
    <property type="nucleotide sequence ID" value="NZ_FUYA01000001.1"/>
</dbReference>
<gene>
    <name evidence="1" type="ORF">SAMN02745702_00473</name>
</gene>
<reference evidence="1 2" key="1">
    <citation type="submission" date="2017-02" db="EMBL/GenBank/DDBJ databases">
        <authorList>
            <person name="Peterson S.W."/>
        </authorList>
    </citation>
    <scope>NUCLEOTIDE SEQUENCE [LARGE SCALE GENOMIC DNA]</scope>
    <source>
        <strain evidence="1 2">DSM 18034</strain>
    </source>
</reference>
<organism evidence="1 2">
    <name type="scientific">Desulfobaculum bizertense DSM 18034</name>
    <dbReference type="NCBI Taxonomy" id="1121442"/>
    <lineage>
        <taxon>Bacteria</taxon>
        <taxon>Pseudomonadati</taxon>
        <taxon>Thermodesulfobacteriota</taxon>
        <taxon>Desulfovibrionia</taxon>
        <taxon>Desulfovibrionales</taxon>
        <taxon>Desulfovibrionaceae</taxon>
        <taxon>Desulfobaculum</taxon>
    </lineage>
</organism>
<proteinExistence type="predicted"/>
<evidence type="ECO:0000313" key="2">
    <source>
        <dbReference type="Proteomes" id="UP000189733"/>
    </source>
</evidence>
<dbReference type="OrthoDB" id="5460048at2"/>